<dbReference type="RefSeq" id="XP_018271582.1">
    <property type="nucleotide sequence ID" value="XM_018414342.1"/>
</dbReference>
<dbReference type="InterPro" id="IPR053710">
    <property type="entry name" value="Arylamine_NAT_domain_sf"/>
</dbReference>
<dbReference type="InterPro" id="IPR001447">
    <property type="entry name" value="Arylamine_N-AcTrfase"/>
</dbReference>
<proteinExistence type="inferred from homology"/>
<comment type="similarity">
    <text evidence="1">Belongs to the arylamine N-acetyltransferase family.</text>
</comment>
<evidence type="ECO:0000313" key="2">
    <source>
        <dbReference type="EMBL" id="KPV75533.1"/>
    </source>
</evidence>
<dbReference type="EMBL" id="KQ474078">
    <property type="protein sequence ID" value="KPV75533.1"/>
    <property type="molecule type" value="Genomic_DNA"/>
</dbReference>
<accession>A0A194S476</accession>
<dbReference type="PANTHER" id="PTHR11786">
    <property type="entry name" value="N-HYDROXYARYLAMINE O-ACETYLTRANSFERASE"/>
    <property type="match status" value="1"/>
</dbReference>
<dbReference type="SUPFAM" id="SSF54001">
    <property type="entry name" value="Cysteine proteinases"/>
    <property type="match status" value="1"/>
</dbReference>
<dbReference type="GeneID" id="28974790"/>
<protein>
    <submittedName>
        <fullName evidence="2">Uncharacterized protein</fullName>
    </submittedName>
</protein>
<keyword evidence="3" id="KW-1185">Reference proteome</keyword>
<dbReference type="GO" id="GO:0016407">
    <property type="term" value="F:acetyltransferase activity"/>
    <property type="evidence" value="ECO:0007669"/>
    <property type="project" value="InterPro"/>
</dbReference>
<dbReference type="InterPro" id="IPR038765">
    <property type="entry name" value="Papain-like_cys_pep_sf"/>
</dbReference>
<dbReference type="OMA" id="AYCFYEI"/>
<evidence type="ECO:0000256" key="1">
    <source>
        <dbReference type="ARBA" id="ARBA00006547"/>
    </source>
</evidence>
<dbReference type="OrthoDB" id="10260017at2759"/>
<gene>
    <name evidence="2" type="ORF">RHOBADRAFT_44040</name>
</gene>
<dbReference type="Pfam" id="PF00797">
    <property type="entry name" value="Acetyltransf_2"/>
    <property type="match status" value="1"/>
</dbReference>
<dbReference type="PANTHER" id="PTHR11786:SF0">
    <property type="entry name" value="ARYLAMINE N-ACETYLTRANSFERASE 4-RELATED"/>
    <property type="match status" value="1"/>
</dbReference>
<dbReference type="STRING" id="578459.A0A194S476"/>
<reference evidence="2 3" key="1">
    <citation type="journal article" date="2015" name="Front. Microbiol.">
        <title>Genome sequence of the plant growth promoting endophytic yeast Rhodotorula graminis WP1.</title>
        <authorList>
            <person name="Firrincieli A."/>
            <person name="Otillar R."/>
            <person name="Salamov A."/>
            <person name="Schmutz J."/>
            <person name="Khan Z."/>
            <person name="Redman R.S."/>
            <person name="Fleck N.D."/>
            <person name="Lindquist E."/>
            <person name="Grigoriev I.V."/>
            <person name="Doty S.L."/>
        </authorList>
    </citation>
    <scope>NUCLEOTIDE SEQUENCE [LARGE SCALE GENOMIC DNA]</scope>
    <source>
        <strain evidence="2 3">WP1</strain>
    </source>
</reference>
<evidence type="ECO:0000313" key="3">
    <source>
        <dbReference type="Proteomes" id="UP000053890"/>
    </source>
</evidence>
<dbReference type="Proteomes" id="UP000053890">
    <property type="component" value="Unassembled WGS sequence"/>
</dbReference>
<dbReference type="Gene3D" id="3.30.2140.20">
    <property type="match status" value="1"/>
</dbReference>
<sequence>MATTNGTTTSTFASPDSTGKLSRHDAAAYLDRISLSHSLLDQPPSLDLLRTLQSSHILAVPFESLSLHVKDWQDDEADIYLGGGEVVGLGEAAFNRIVHLRRGGFCFSINSSFAALLRFWNFRVSECAARVYSHQRKDPQEAGWSWEPTSHQISIVDWEGSSARWFVDVGFGSAQCSYPIEFKDGASQTSIPAADYYELHRTDRLPGASPSLQPDLPPYWTVYRRNTASSGSTYLSPVYSFALASVPFVDFRVLNTFQFASEHARFRTFLVATILRPDGERRTLQYLDGMEDPQHEGRRAAKLYTTTAVVEGKREDEKEVEWVEMRVGAVREALEREFGMRFPSSYSGN</sequence>
<name>A0A194S476_RHOGW</name>
<dbReference type="AlphaFoldDB" id="A0A194S476"/>
<organism evidence="2 3">
    <name type="scientific">Rhodotorula graminis (strain WP1)</name>
    <dbReference type="NCBI Taxonomy" id="578459"/>
    <lineage>
        <taxon>Eukaryota</taxon>
        <taxon>Fungi</taxon>
        <taxon>Dikarya</taxon>
        <taxon>Basidiomycota</taxon>
        <taxon>Pucciniomycotina</taxon>
        <taxon>Microbotryomycetes</taxon>
        <taxon>Sporidiobolales</taxon>
        <taxon>Sporidiobolaceae</taxon>
        <taxon>Rhodotorula</taxon>
    </lineage>
</organism>